<dbReference type="InterPro" id="IPR015995">
    <property type="entry name" value="MlrC_N"/>
</dbReference>
<sequence length="483" mass="51350">MTRIAVGGLWHETNTFASPFTTSEDFHVLRQEEIPRELRGTRTPIGGFLDWASLAGVAVVPAIFAWALPSGMVEAAIYETLASQFVEEIASLRPDGVLLDLHGAMAASGCEDVEADLLHRLRRAIGATPIGVVLDFHANTSPEFVSAVDVVAGYDTYPHIDPYDRGLEVGSLLMRFMHYEVNPSRAIVQPPLLIPPQAQGTAAGAMAEVMRRAHDEERDPAVVNIVVAAGFPYADVPCAGCSVVVTSNGAPDLARGVAGDLARVLWNSRDQFGVAQVPPDEAVAQALRVTDGPVILVDSADNVGGGAPGDGTVLLEALLRARAKGAVIPIVDPAVVTAARRAGEGAVIAADVGGKTDERHGRPVPVGGRVVRLQRGDFAYRGSYMTGRRVQAGWVALLDVDGVLVVVREQKVMPFDQQELSVLGLEPARCRIIVVKSAIAWRAAYGTIARAVIEVDTPGVCTANLKTLPYRRVRRPVAPLDEG</sequence>
<dbReference type="InterPro" id="IPR009197">
    <property type="entry name" value="MlrC"/>
</dbReference>
<feature type="non-terminal residue" evidence="3">
    <location>
        <position position="483"/>
    </location>
</feature>
<evidence type="ECO:0000259" key="2">
    <source>
        <dbReference type="Pfam" id="PF07364"/>
    </source>
</evidence>
<dbReference type="Proteomes" id="UP000315217">
    <property type="component" value="Unassembled WGS sequence"/>
</dbReference>
<protein>
    <submittedName>
        <fullName evidence="3">M81 family metallopeptidase</fullName>
    </submittedName>
</protein>
<evidence type="ECO:0000259" key="1">
    <source>
        <dbReference type="Pfam" id="PF07171"/>
    </source>
</evidence>
<organism evidence="3 4">
    <name type="scientific">Candidatus Segetimicrobium genomatis</name>
    <dbReference type="NCBI Taxonomy" id="2569760"/>
    <lineage>
        <taxon>Bacteria</taxon>
        <taxon>Bacillati</taxon>
        <taxon>Candidatus Sysuimicrobiota</taxon>
        <taxon>Candidatus Sysuimicrobiia</taxon>
        <taxon>Candidatus Sysuimicrobiales</taxon>
        <taxon>Candidatus Segetimicrobiaceae</taxon>
        <taxon>Candidatus Segetimicrobium</taxon>
    </lineage>
</organism>
<dbReference type="PIRSF" id="PIRSF012702">
    <property type="entry name" value="UCP012702"/>
    <property type="match status" value="1"/>
</dbReference>
<reference evidence="3 4" key="1">
    <citation type="journal article" date="2019" name="Nat. Microbiol.">
        <title>Mediterranean grassland soil C-N compound turnover is dependent on rainfall and depth, and is mediated by genomically divergent microorganisms.</title>
        <authorList>
            <person name="Diamond S."/>
            <person name="Andeer P.F."/>
            <person name="Li Z."/>
            <person name="Crits-Christoph A."/>
            <person name="Burstein D."/>
            <person name="Anantharaman K."/>
            <person name="Lane K.R."/>
            <person name="Thomas B.C."/>
            <person name="Pan C."/>
            <person name="Northen T.R."/>
            <person name="Banfield J.F."/>
        </authorList>
    </citation>
    <scope>NUCLEOTIDE SEQUENCE [LARGE SCALE GENOMIC DNA]</scope>
    <source>
        <strain evidence="3">NP_1</strain>
    </source>
</reference>
<dbReference type="Pfam" id="PF07171">
    <property type="entry name" value="MlrC_C"/>
    <property type="match status" value="1"/>
</dbReference>
<name>A0A537LPT6_9BACT</name>
<comment type="caution">
    <text evidence="3">The sequence shown here is derived from an EMBL/GenBank/DDBJ whole genome shotgun (WGS) entry which is preliminary data.</text>
</comment>
<accession>A0A537LPT6</accession>
<dbReference type="InterPro" id="IPR010799">
    <property type="entry name" value="MlrC_C"/>
</dbReference>
<feature type="domain" description="Microcystin LR degradation protein MlrC N-terminal" evidence="2">
    <location>
        <begin position="3"/>
        <end position="287"/>
    </location>
</feature>
<gene>
    <name evidence="3" type="ORF">E6G98_08150</name>
</gene>
<dbReference type="AlphaFoldDB" id="A0A537LPT6"/>
<evidence type="ECO:0000313" key="3">
    <source>
        <dbReference type="EMBL" id="TMJ10034.1"/>
    </source>
</evidence>
<dbReference type="EMBL" id="VBAI01000136">
    <property type="protein sequence ID" value="TMJ10034.1"/>
    <property type="molecule type" value="Genomic_DNA"/>
</dbReference>
<dbReference type="Pfam" id="PF07364">
    <property type="entry name" value="DUF1485"/>
    <property type="match status" value="1"/>
</dbReference>
<proteinExistence type="predicted"/>
<feature type="domain" description="Microcystin LR degradation protein MlrC C-terminal" evidence="1">
    <location>
        <begin position="296"/>
        <end position="472"/>
    </location>
</feature>
<evidence type="ECO:0000313" key="4">
    <source>
        <dbReference type="Proteomes" id="UP000315217"/>
    </source>
</evidence>